<comment type="caution">
    <text evidence="1">The sequence shown here is derived from an EMBL/GenBank/DDBJ whole genome shotgun (WGS) entry which is preliminary data.</text>
</comment>
<name>A0ABN9RKY8_9DINO</name>
<protein>
    <recommendedName>
        <fullName evidence="3">DUF927 domain-containing protein</fullName>
    </recommendedName>
</protein>
<proteinExistence type="predicted"/>
<dbReference type="Proteomes" id="UP001189429">
    <property type="component" value="Unassembled WGS sequence"/>
</dbReference>
<reference evidence="1" key="1">
    <citation type="submission" date="2023-10" db="EMBL/GenBank/DDBJ databases">
        <authorList>
            <person name="Chen Y."/>
            <person name="Shah S."/>
            <person name="Dougan E. K."/>
            <person name="Thang M."/>
            <person name="Chan C."/>
        </authorList>
    </citation>
    <scope>NUCLEOTIDE SEQUENCE [LARGE SCALE GENOMIC DNA]</scope>
</reference>
<sequence length="532" mass="58933">MTTAQMHQQCGTNHKMIEKMTSNLEIARKQYVGKYEKDIVHGNGKTWVGAEADESVFASAVTEDKEMKEWEQWAGMAQRGEPDTPVLFSCQAFAPSFRLRPLSDTASLTAGNIKSMGETVGGDAPATDRIKNTWLHVAAAQSLKKLDKPERFHSDPPAAFALRDMPLQCVDHVAKLKHVVDWMTLGDGAAEQLDTVGVCDAVRAGNCTALPAPIKPNKDRGELAFTMQIYILPKDANGEQRALKYARFENKFRADIAKDIFVAGKALTIHWGSTADNYTPLRLFYQMMDRLGGVQIRHWAQPPAAGAADGGGGCDRDKRRAGYRFIEFGPRANNRNQFAEWTDEQINDEQSPIFVWLAAEVKESLRNYASGSVGAKTLERWAAALKRFHPFEFDNVVAPVLKSHDVQRALWVGKTRVGKSTASKTIGSAISACQIDKNSRADLRPSVVTTKKIDVLRLDHGTAFKPAIPDDTALAKWAPDEIQALLDPAEEDAPLWARWGGASFERNQPRQICANPCDQEFEKKAYSFRAGQ</sequence>
<accession>A0ABN9RKY8</accession>
<evidence type="ECO:0000313" key="2">
    <source>
        <dbReference type="Proteomes" id="UP001189429"/>
    </source>
</evidence>
<gene>
    <name evidence="1" type="ORF">PCOR1329_LOCUS21531</name>
</gene>
<evidence type="ECO:0000313" key="1">
    <source>
        <dbReference type="EMBL" id="CAK0819573.1"/>
    </source>
</evidence>
<dbReference type="EMBL" id="CAUYUJ010007102">
    <property type="protein sequence ID" value="CAK0819573.1"/>
    <property type="molecule type" value="Genomic_DNA"/>
</dbReference>
<keyword evidence="2" id="KW-1185">Reference proteome</keyword>
<organism evidence="1 2">
    <name type="scientific">Prorocentrum cordatum</name>
    <dbReference type="NCBI Taxonomy" id="2364126"/>
    <lineage>
        <taxon>Eukaryota</taxon>
        <taxon>Sar</taxon>
        <taxon>Alveolata</taxon>
        <taxon>Dinophyceae</taxon>
        <taxon>Prorocentrales</taxon>
        <taxon>Prorocentraceae</taxon>
        <taxon>Prorocentrum</taxon>
    </lineage>
</organism>
<evidence type="ECO:0008006" key="3">
    <source>
        <dbReference type="Google" id="ProtNLM"/>
    </source>
</evidence>